<feature type="transmembrane region" description="Helical" evidence="1">
    <location>
        <begin position="144"/>
        <end position="161"/>
    </location>
</feature>
<comment type="caution">
    <text evidence="2">The sequence shown here is derived from an EMBL/GenBank/DDBJ whole genome shotgun (WGS) entry which is preliminary data.</text>
</comment>
<evidence type="ECO:0000256" key="1">
    <source>
        <dbReference type="SAM" id="Phobius"/>
    </source>
</evidence>
<feature type="transmembrane region" description="Helical" evidence="1">
    <location>
        <begin position="108"/>
        <end position="132"/>
    </location>
</feature>
<feature type="transmembrane region" description="Helical" evidence="1">
    <location>
        <begin position="63"/>
        <end position="88"/>
    </location>
</feature>
<evidence type="ECO:0000313" key="2">
    <source>
        <dbReference type="EMBL" id="KXT82743.1"/>
    </source>
</evidence>
<feature type="transmembrane region" description="Helical" evidence="1">
    <location>
        <begin position="300"/>
        <end position="320"/>
    </location>
</feature>
<organism evidence="2 3">
    <name type="scientific">Streptococcus oralis</name>
    <dbReference type="NCBI Taxonomy" id="1303"/>
    <lineage>
        <taxon>Bacteria</taxon>
        <taxon>Bacillati</taxon>
        <taxon>Bacillota</taxon>
        <taxon>Bacilli</taxon>
        <taxon>Lactobacillales</taxon>
        <taxon>Streptococcaceae</taxon>
        <taxon>Streptococcus</taxon>
    </lineage>
</organism>
<keyword evidence="1" id="KW-0472">Membrane</keyword>
<accession>A0A139P3U5</accession>
<dbReference type="EMBL" id="LQNX01000003">
    <property type="protein sequence ID" value="KXT82743.1"/>
    <property type="molecule type" value="Genomic_DNA"/>
</dbReference>
<dbReference type="AlphaFoldDB" id="A0A139P3U5"/>
<keyword evidence="1" id="KW-0812">Transmembrane</keyword>
<evidence type="ECO:0000313" key="3">
    <source>
        <dbReference type="Proteomes" id="UP000070678"/>
    </source>
</evidence>
<proteinExistence type="predicted"/>
<protein>
    <recommendedName>
        <fullName evidence="4">Glycosyltransferase RgtA/B/C/D-like domain-containing protein</fullName>
    </recommendedName>
</protein>
<gene>
    <name evidence="2" type="ORF">SORDD15_00166</name>
</gene>
<reference evidence="2 3" key="1">
    <citation type="submission" date="2016-01" db="EMBL/GenBank/DDBJ databases">
        <title>Highly variable Streptococcus oralis are common among viridans streptococci isolated from primates.</title>
        <authorList>
            <person name="Denapaite D."/>
            <person name="Rieger M."/>
            <person name="Koendgen S."/>
            <person name="Brueckner R."/>
            <person name="Ochigava I."/>
            <person name="Kappeler P."/>
            <person name="Maetz-Rensing K."/>
            <person name="Leendertz F."/>
            <person name="Hakenbeck R."/>
        </authorList>
    </citation>
    <scope>NUCLEOTIDE SEQUENCE [LARGE SCALE GENOMIC DNA]</scope>
    <source>
        <strain evidence="2 3">DD15</strain>
    </source>
</reference>
<feature type="transmembrane region" description="Helical" evidence="1">
    <location>
        <begin position="249"/>
        <end position="268"/>
    </location>
</feature>
<sequence>MVNQTILSGENMLLPYVGILLSTGLVFLQKIFTDWNIFFIFLVSIYCISFGVYAIFFYKKKLYLLLPIVFLAQLILIKYFSFSVIAYLSATAATFLLFDKRYISGLSLLFIGLSIRPQIISSFILLLFPFLLFEWISSKKRKEIVLLFSVILLIFASNKLYTLGKADVQEYLTWNSLSTNLRDYPAIDYQRHANEFEALGVSENDLNVSTYWLFAEKKALSNTLLTNIQSVRSLSEKYSFNLPQMISDFFKNSILTTFSLILISWFLIFKSKKLYGWFVPISPLLLIGALFVRQRVVERVYIPLIVCFLVVFIFYAQSFYEKRRLFDKRKVFLSLQIMGILGGAVWINQLGQELYWFPYIQSSVVSEYQNLVQRNSDKLIVFGGYGTLVSSQPTLSTFKLRSNQLVTNTTTLGNWQTFSPHYYQQMKRYGVEEPENLLSSAINNQNILFFWSTSSGNMDSVKKIMKEHYQKDVYFEEVESVTSDMSVYRLKLGTGG</sequence>
<dbReference type="PATRIC" id="fig|1303.78.peg.169"/>
<name>A0A139P3U5_STROR</name>
<dbReference type="Proteomes" id="UP000070678">
    <property type="component" value="Unassembled WGS sequence"/>
</dbReference>
<keyword evidence="1" id="KW-1133">Transmembrane helix</keyword>
<feature type="transmembrane region" description="Helical" evidence="1">
    <location>
        <begin position="37"/>
        <end position="56"/>
    </location>
</feature>
<evidence type="ECO:0008006" key="4">
    <source>
        <dbReference type="Google" id="ProtNLM"/>
    </source>
</evidence>
<dbReference type="RefSeq" id="WP_231097604.1">
    <property type="nucleotide sequence ID" value="NZ_KQ969521.1"/>
</dbReference>
<feature type="transmembrane region" description="Helical" evidence="1">
    <location>
        <begin position="275"/>
        <end position="294"/>
    </location>
</feature>
<feature type="transmembrane region" description="Helical" evidence="1">
    <location>
        <begin position="12"/>
        <end position="31"/>
    </location>
</feature>
<feature type="transmembrane region" description="Helical" evidence="1">
    <location>
        <begin position="332"/>
        <end position="351"/>
    </location>
</feature>